<evidence type="ECO:0000256" key="4">
    <source>
        <dbReference type="ARBA" id="ARBA00022989"/>
    </source>
</evidence>
<dbReference type="GO" id="GO:0080132">
    <property type="term" value="F:fatty acid 2-hydroxylase activity"/>
    <property type="evidence" value="ECO:0007669"/>
    <property type="project" value="InterPro"/>
</dbReference>
<accession>A0A183HQP7</accession>
<evidence type="ECO:0000313" key="9">
    <source>
        <dbReference type="EMBL" id="VDO63483.1"/>
    </source>
</evidence>
<gene>
    <name evidence="9" type="ORF">OFLC_LOCUS9806</name>
</gene>
<protein>
    <submittedName>
        <fullName evidence="11">Inner membrane protein</fullName>
    </submittedName>
</protein>
<evidence type="ECO:0000256" key="3">
    <source>
        <dbReference type="ARBA" id="ARBA00022824"/>
    </source>
</evidence>
<sequence>MDRNSCMISEKFHFSNADDELLTDKPILNKVGNLGDRYWTWIHQPYDGTLRLFESDVLENMTRTSWWIVPLVWLPLVIIFTARGFSLIFQNYGDFYCQS</sequence>
<name>A0A183HQP7_9BILA</name>
<feature type="transmembrane region" description="Helical" evidence="8">
    <location>
        <begin position="66"/>
        <end position="89"/>
    </location>
</feature>
<reference evidence="11" key="1">
    <citation type="submission" date="2016-06" db="UniProtKB">
        <authorList>
            <consortium name="WormBaseParasite"/>
        </authorList>
    </citation>
    <scope>IDENTIFICATION</scope>
</reference>
<dbReference type="GO" id="GO:0005789">
    <property type="term" value="C:endoplasmic reticulum membrane"/>
    <property type="evidence" value="ECO:0007669"/>
    <property type="project" value="UniProtKB-SubCell"/>
</dbReference>
<organism evidence="11">
    <name type="scientific">Onchocerca flexuosa</name>
    <dbReference type="NCBI Taxonomy" id="387005"/>
    <lineage>
        <taxon>Eukaryota</taxon>
        <taxon>Metazoa</taxon>
        <taxon>Ecdysozoa</taxon>
        <taxon>Nematoda</taxon>
        <taxon>Chromadorea</taxon>
        <taxon>Rhabditida</taxon>
        <taxon>Spirurina</taxon>
        <taxon>Spiruromorpha</taxon>
        <taxon>Filarioidea</taxon>
        <taxon>Onchocercidae</taxon>
        <taxon>Onchocerca</taxon>
    </lineage>
</organism>
<keyword evidence="7 8" id="KW-0472">Membrane</keyword>
<dbReference type="STRING" id="387005.A0A183HQP7"/>
<evidence type="ECO:0000256" key="8">
    <source>
        <dbReference type="SAM" id="Phobius"/>
    </source>
</evidence>
<dbReference type="AlphaFoldDB" id="A0A183HQP7"/>
<keyword evidence="3" id="KW-0256">Endoplasmic reticulum</keyword>
<keyword evidence="10" id="KW-1185">Reference proteome</keyword>
<evidence type="ECO:0000313" key="10">
    <source>
        <dbReference type="Proteomes" id="UP000267606"/>
    </source>
</evidence>
<evidence type="ECO:0000256" key="2">
    <source>
        <dbReference type="ARBA" id="ARBA00022692"/>
    </source>
</evidence>
<reference evidence="9 10" key="2">
    <citation type="submission" date="2018-11" db="EMBL/GenBank/DDBJ databases">
        <authorList>
            <consortium name="Pathogen Informatics"/>
        </authorList>
    </citation>
    <scope>NUCLEOTIDE SEQUENCE [LARGE SCALE GENOMIC DNA]</scope>
</reference>
<evidence type="ECO:0000256" key="6">
    <source>
        <dbReference type="ARBA" id="ARBA00023098"/>
    </source>
</evidence>
<keyword evidence="2 8" id="KW-0812">Transmembrane</keyword>
<keyword evidence="5" id="KW-0560">Oxidoreductase</keyword>
<evidence type="ECO:0000313" key="11">
    <source>
        <dbReference type="WBParaSite" id="OFLC_0000980801-mRNA-1"/>
    </source>
</evidence>
<dbReference type="EMBL" id="UZAJ01012442">
    <property type="protein sequence ID" value="VDO63483.1"/>
    <property type="molecule type" value="Genomic_DNA"/>
</dbReference>
<evidence type="ECO:0000256" key="5">
    <source>
        <dbReference type="ARBA" id="ARBA00023002"/>
    </source>
</evidence>
<dbReference type="PANTHER" id="PTHR12863">
    <property type="entry name" value="FATTY ACID HYDROXYLASE"/>
    <property type="match status" value="1"/>
</dbReference>
<dbReference type="InterPro" id="IPR014430">
    <property type="entry name" value="Scs7"/>
</dbReference>
<keyword evidence="6" id="KW-0443">Lipid metabolism</keyword>
<comment type="subcellular location">
    <subcellularLocation>
        <location evidence="1">Endoplasmic reticulum membrane</location>
        <topology evidence="1">Multi-pass membrane protein</topology>
    </subcellularLocation>
</comment>
<dbReference type="PANTHER" id="PTHR12863:SF1">
    <property type="entry name" value="FATTY ACID 2-HYDROXYLASE"/>
    <property type="match status" value="1"/>
</dbReference>
<evidence type="ECO:0000256" key="1">
    <source>
        <dbReference type="ARBA" id="ARBA00004477"/>
    </source>
</evidence>
<dbReference type="Proteomes" id="UP000267606">
    <property type="component" value="Unassembled WGS sequence"/>
</dbReference>
<keyword evidence="4 8" id="KW-1133">Transmembrane helix</keyword>
<proteinExistence type="predicted"/>
<dbReference type="GO" id="GO:0006631">
    <property type="term" value="P:fatty acid metabolic process"/>
    <property type="evidence" value="ECO:0007669"/>
    <property type="project" value="TreeGrafter"/>
</dbReference>
<evidence type="ECO:0000256" key="7">
    <source>
        <dbReference type="ARBA" id="ARBA00023136"/>
    </source>
</evidence>
<dbReference type="WBParaSite" id="OFLC_0000980801-mRNA-1">
    <property type="protein sequence ID" value="OFLC_0000980801-mRNA-1"/>
    <property type="gene ID" value="OFLC_0000980801"/>
</dbReference>